<gene>
    <name evidence="3" type="ORF">GCM10007096_18160</name>
</gene>
<dbReference type="InterPro" id="IPR027417">
    <property type="entry name" value="P-loop_NTPase"/>
</dbReference>
<protein>
    <submittedName>
        <fullName evidence="3">tRNA 2-selenouridine synthase</fullName>
    </submittedName>
</protein>
<dbReference type="GO" id="GO:0043828">
    <property type="term" value="F:tRNA 2-selenouridine synthase activity"/>
    <property type="evidence" value="ECO:0007669"/>
    <property type="project" value="InterPro"/>
</dbReference>
<dbReference type="Pfam" id="PF26341">
    <property type="entry name" value="AAA_SelU"/>
    <property type="match status" value="1"/>
</dbReference>
<feature type="domain" description="Rhodanese" evidence="2">
    <location>
        <begin position="14"/>
        <end position="136"/>
    </location>
</feature>
<dbReference type="PANTHER" id="PTHR30401:SF0">
    <property type="entry name" value="TRNA 2-SELENOURIDINE SYNTHASE"/>
    <property type="match status" value="1"/>
</dbReference>
<accession>A0A8J2ZW88</accession>
<dbReference type="PROSITE" id="PS00380">
    <property type="entry name" value="RHODANESE_1"/>
    <property type="match status" value="1"/>
</dbReference>
<evidence type="ECO:0000313" key="4">
    <source>
        <dbReference type="Proteomes" id="UP000656813"/>
    </source>
</evidence>
<reference evidence="3" key="2">
    <citation type="submission" date="2020-09" db="EMBL/GenBank/DDBJ databases">
        <authorList>
            <person name="Sun Q."/>
            <person name="Zhou Y."/>
        </authorList>
    </citation>
    <scope>NUCLEOTIDE SEQUENCE</scope>
    <source>
        <strain evidence="3">CGMCC 1.12777</strain>
    </source>
</reference>
<evidence type="ECO:0000256" key="1">
    <source>
        <dbReference type="ARBA" id="ARBA00023266"/>
    </source>
</evidence>
<dbReference type="GO" id="GO:0002098">
    <property type="term" value="P:tRNA wobble uridine modification"/>
    <property type="evidence" value="ECO:0007669"/>
    <property type="project" value="InterPro"/>
</dbReference>
<dbReference type="EMBL" id="BMFV01000011">
    <property type="protein sequence ID" value="GGH80966.1"/>
    <property type="molecule type" value="Genomic_DNA"/>
</dbReference>
<keyword evidence="4" id="KW-1185">Reference proteome</keyword>
<evidence type="ECO:0000313" key="3">
    <source>
        <dbReference type="EMBL" id="GGH80966.1"/>
    </source>
</evidence>
<proteinExistence type="predicted"/>
<dbReference type="NCBIfam" id="NF008750">
    <property type="entry name" value="PRK11784.1-2"/>
    <property type="match status" value="1"/>
</dbReference>
<dbReference type="GO" id="GO:0004792">
    <property type="term" value="F:thiosulfate-cyanide sulfurtransferase activity"/>
    <property type="evidence" value="ECO:0007669"/>
    <property type="project" value="InterPro"/>
</dbReference>
<sequence length="352" mass="40393">MELKQIEIDELVDILDQTLLIDVRSPGEFAEFHIPGAINVPLFSNEERAEVGTLYKQKGPEQAKDRGVEIVSLKLASIYQKIKYYAKSYERTVIYCWRGGMRSKSVANFMTVMGVHCLQLKGGIRSFRKLVTDELEMFSKDKKPFVVIEGFTGSRKTDILHQLSEKGYPVIDLEGLAGHRGSIFGSVGLTPQSQKAFECELWLRLKALKGSAYYIIEGESKRIGRVVLPPFINEGKESGKRFFIDYPFEKRIEAIYEEYNPKKHSEELNDAYQHLKKYIKPPLSVALDELMEKQDYYQFIALLLEHYYDPRYNHQQKKYAGDSTVISIASVEEGVEKIEKQLNARYSVSISS</sequence>
<dbReference type="PROSITE" id="PS50206">
    <property type="entry name" value="RHODANESE_3"/>
    <property type="match status" value="1"/>
</dbReference>
<dbReference type="InterPro" id="IPR001763">
    <property type="entry name" value="Rhodanese-like_dom"/>
</dbReference>
<evidence type="ECO:0000259" key="2">
    <source>
        <dbReference type="PROSITE" id="PS50206"/>
    </source>
</evidence>
<dbReference type="InterPro" id="IPR058840">
    <property type="entry name" value="AAA_SelU"/>
</dbReference>
<dbReference type="RefSeq" id="WP_188497086.1">
    <property type="nucleotide sequence ID" value="NZ_BMFV01000011.1"/>
</dbReference>
<keyword evidence="1" id="KW-0711">Selenium</keyword>
<name>A0A8J2ZW88_9BACL</name>
<dbReference type="AlphaFoldDB" id="A0A8J2ZW88"/>
<organism evidence="3 4">
    <name type="scientific">Pullulanibacillus pueri</name>
    <dbReference type="NCBI Taxonomy" id="1437324"/>
    <lineage>
        <taxon>Bacteria</taxon>
        <taxon>Bacillati</taxon>
        <taxon>Bacillota</taxon>
        <taxon>Bacilli</taxon>
        <taxon>Bacillales</taxon>
        <taxon>Sporolactobacillaceae</taxon>
        <taxon>Pullulanibacillus</taxon>
    </lineage>
</organism>
<dbReference type="Proteomes" id="UP000656813">
    <property type="component" value="Unassembled WGS sequence"/>
</dbReference>
<dbReference type="SUPFAM" id="SSF52821">
    <property type="entry name" value="Rhodanese/Cell cycle control phosphatase"/>
    <property type="match status" value="1"/>
</dbReference>
<dbReference type="PANTHER" id="PTHR30401">
    <property type="entry name" value="TRNA 2-SELENOURIDINE SYNTHASE"/>
    <property type="match status" value="1"/>
</dbReference>
<dbReference type="InterPro" id="IPR017582">
    <property type="entry name" value="SelU"/>
</dbReference>
<reference evidence="3" key="1">
    <citation type="journal article" date="2014" name="Int. J. Syst. Evol. Microbiol.">
        <title>Complete genome sequence of Corynebacterium casei LMG S-19264T (=DSM 44701T), isolated from a smear-ripened cheese.</title>
        <authorList>
            <consortium name="US DOE Joint Genome Institute (JGI-PGF)"/>
            <person name="Walter F."/>
            <person name="Albersmeier A."/>
            <person name="Kalinowski J."/>
            <person name="Ruckert C."/>
        </authorList>
    </citation>
    <scope>NUCLEOTIDE SEQUENCE</scope>
    <source>
        <strain evidence="3">CGMCC 1.12777</strain>
    </source>
</reference>
<dbReference type="Gene3D" id="3.40.50.300">
    <property type="entry name" value="P-loop containing nucleotide triphosphate hydrolases"/>
    <property type="match status" value="1"/>
</dbReference>
<dbReference type="InterPro" id="IPR036873">
    <property type="entry name" value="Rhodanese-like_dom_sf"/>
</dbReference>
<comment type="caution">
    <text evidence="3">The sequence shown here is derived from an EMBL/GenBank/DDBJ whole genome shotgun (WGS) entry which is preliminary data.</text>
</comment>
<dbReference type="SUPFAM" id="SSF52540">
    <property type="entry name" value="P-loop containing nucleoside triphosphate hydrolases"/>
    <property type="match status" value="1"/>
</dbReference>
<dbReference type="Pfam" id="PF00581">
    <property type="entry name" value="Rhodanese"/>
    <property type="match status" value="1"/>
</dbReference>
<dbReference type="Gene3D" id="3.40.250.10">
    <property type="entry name" value="Rhodanese-like domain"/>
    <property type="match status" value="1"/>
</dbReference>
<dbReference type="SMART" id="SM00450">
    <property type="entry name" value="RHOD"/>
    <property type="match status" value="1"/>
</dbReference>
<dbReference type="NCBIfam" id="NF008752">
    <property type="entry name" value="PRK11784.1-4"/>
    <property type="match status" value="1"/>
</dbReference>
<dbReference type="InterPro" id="IPR001307">
    <property type="entry name" value="Thiosulphate_STrfase_CS"/>
</dbReference>
<dbReference type="NCBIfam" id="TIGR03167">
    <property type="entry name" value="tRNA_sel_U_synt"/>
    <property type="match status" value="1"/>
</dbReference>